<keyword evidence="3" id="KW-1185">Reference proteome</keyword>
<dbReference type="EMBL" id="BONF01000044">
    <property type="protein sequence ID" value="GIF85175.1"/>
    <property type="molecule type" value="Genomic_DNA"/>
</dbReference>
<dbReference type="InterPro" id="IPR000073">
    <property type="entry name" value="AB_hydrolase_1"/>
</dbReference>
<gene>
    <name evidence="2" type="ORF">Cba03nite_65240</name>
</gene>
<dbReference type="PANTHER" id="PTHR43194:SF2">
    <property type="entry name" value="PEROXISOMAL MEMBRANE PROTEIN LPX1"/>
    <property type="match status" value="1"/>
</dbReference>
<protein>
    <submittedName>
        <fullName evidence="2">Alpha/beta hydrolase</fullName>
    </submittedName>
</protein>
<dbReference type="Pfam" id="PF12697">
    <property type="entry name" value="Abhydrolase_6"/>
    <property type="match status" value="1"/>
</dbReference>
<reference evidence="2 3" key="1">
    <citation type="submission" date="2021-01" db="EMBL/GenBank/DDBJ databases">
        <title>Whole genome shotgun sequence of Catellatospora bangladeshensis NBRC 107357.</title>
        <authorList>
            <person name="Komaki H."/>
            <person name="Tamura T."/>
        </authorList>
    </citation>
    <scope>NUCLEOTIDE SEQUENCE [LARGE SCALE GENOMIC DNA]</scope>
    <source>
        <strain evidence="2 3">NBRC 107357</strain>
    </source>
</reference>
<dbReference type="Proteomes" id="UP000601223">
    <property type="component" value="Unassembled WGS sequence"/>
</dbReference>
<dbReference type="InterPro" id="IPR029058">
    <property type="entry name" value="AB_hydrolase_fold"/>
</dbReference>
<name>A0A8J3NNT5_9ACTN</name>
<evidence type="ECO:0000313" key="3">
    <source>
        <dbReference type="Proteomes" id="UP000601223"/>
    </source>
</evidence>
<organism evidence="2 3">
    <name type="scientific">Catellatospora bangladeshensis</name>
    <dbReference type="NCBI Taxonomy" id="310355"/>
    <lineage>
        <taxon>Bacteria</taxon>
        <taxon>Bacillati</taxon>
        <taxon>Actinomycetota</taxon>
        <taxon>Actinomycetes</taxon>
        <taxon>Micromonosporales</taxon>
        <taxon>Micromonosporaceae</taxon>
        <taxon>Catellatospora</taxon>
    </lineage>
</organism>
<comment type="caution">
    <text evidence="2">The sequence shown here is derived from an EMBL/GenBank/DDBJ whole genome shotgun (WGS) entry which is preliminary data.</text>
</comment>
<dbReference type="InterPro" id="IPR050228">
    <property type="entry name" value="Carboxylesterase_BioH"/>
</dbReference>
<dbReference type="AlphaFoldDB" id="A0A8J3NNT5"/>
<evidence type="ECO:0000313" key="2">
    <source>
        <dbReference type="EMBL" id="GIF85175.1"/>
    </source>
</evidence>
<keyword evidence="2" id="KW-0378">Hydrolase</keyword>
<proteinExistence type="predicted"/>
<sequence>MEIEGAYGTPLHVTEFGGDGPGILLLHGLTDHAGTWASTAAWLTAYGRVVGYDARGHGRSGRPDGPYHRDAFVGDAAAVIERLGLGPALVIGHSMGGLTAWQLAGRRPELVRGIVIGDMSPVTPADGLRRWRDWLDGWPVPFASLDEVRAYFGADRPALGDAFAEVMWRSPDGWRPLAQRAHVLAAAEHWQARDHRPELALVRCPALVVAGGRSDEPPAAQREGAALIPGAHFALLPGSGHVLHREDPTGWRAAVEPFTASLLA</sequence>
<accession>A0A8J3NNT5</accession>
<dbReference type="GO" id="GO:0016787">
    <property type="term" value="F:hydrolase activity"/>
    <property type="evidence" value="ECO:0007669"/>
    <property type="project" value="UniProtKB-KW"/>
</dbReference>
<dbReference type="PANTHER" id="PTHR43194">
    <property type="entry name" value="HYDROLASE ALPHA/BETA FOLD FAMILY"/>
    <property type="match status" value="1"/>
</dbReference>
<feature type="domain" description="AB hydrolase-1" evidence="1">
    <location>
        <begin position="23"/>
        <end position="249"/>
    </location>
</feature>
<evidence type="ECO:0000259" key="1">
    <source>
        <dbReference type="Pfam" id="PF12697"/>
    </source>
</evidence>
<dbReference type="Gene3D" id="3.40.50.1820">
    <property type="entry name" value="alpha/beta hydrolase"/>
    <property type="match status" value="1"/>
</dbReference>
<dbReference type="SUPFAM" id="SSF53474">
    <property type="entry name" value="alpha/beta-Hydrolases"/>
    <property type="match status" value="1"/>
</dbReference>